<feature type="transmembrane region" description="Helical" evidence="1">
    <location>
        <begin position="133"/>
        <end position="156"/>
    </location>
</feature>
<dbReference type="OrthoDB" id="5215637at2759"/>
<name>A0A9W9MEI7_9EURO</name>
<protein>
    <submittedName>
        <fullName evidence="2">Uncharacterized protein</fullName>
    </submittedName>
</protein>
<sequence>MPGVMDITVLIAQIQLWKIHHVRFAVVSIHYGSLSIEFSDSNFPAGGRVGAQVTYDPTSKLWACCTYNEGKQNCSEPTDEVFPAPDPSSLEIIIHLPATGPAIYPAPSATTKSVSNTNTSSISISSNVSPGSAAGIGIGVGAGIILAAAAIAFVLFKRRRLSKTNKLDTGESGPTQQPRVGELGYEPIIRELEDGHRLYELNNTPHRT</sequence>
<keyword evidence="1" id="KW-0812">Transmembrane</keyword>
<keyword evidence="3" id="KW-1185">Reference proteome</keyword>
<reference evidence="2" key="2">
    <citation type="journal article" date="2023" name="IMA Fungus">
        <title>Comparative genomic study of the Penicillium genus elucidates a diverse pangenome and 15 lateral gene transfer events.</title>
        <authorList>
            <person name="Petersen C."/>
            <person name="Sorensen T."/>
            <person name="Nielsen M.R."/>
            <person name="Sondergaard T.E."/>
            <person name="Sorensen J.L."/>
            <person name="Fitzpatrick D.A."/>
            <person name="Frisvad J.C."/>
            <person name="Nielsen K.L."/>
        </authorList>
    </citation>
    <scope>NUCLEOTIDE SEQUENCE</scope>
    <source>
        <strain evidence="2">IBT 16849</strain>
    </source>
</reference>
<evidence type="ECO:0000256" key="1">
    <source>
        <dbReference type="SAM" id="Phobius"/>
    </source>
</evidence>
<dbReference type="AlphaFoldDB" id="A0A9W9MEI7"/>
<organism evidence="2 3">
    <name type="scientific">Penicillium cf. griseofulvum</name>
    <dbReference type="NCBI Taxonomy" id="2972120"/>
    <lineage>
        <taxon>Eukaryota</taxon>
        <taxon>Fungi</taxon>
        <taxon>Dikarya</taxon>
        <taxon>Ascomycota</taxon>
        <taxon>Pezizomycotina</taxon>
        <taxon>Eurotiomycetes</taxon>
        <taxon>Eurotiomycetidae</taxon>
        <taxon>Eurotiales</taxon>
        <taxon>Aspergillaceae</taxon>
        <taxon>Penicillium</taxon>
    </lineage>
</organism>
<gene>
    <name evidence="2" type="ORF">N7472_004714</name>
</gene>
<evidence type="ECO:0000313" key="2">
    <source>
        <dbReference type="EMBL" id="KAJ5199510.1"/>
    </source>
</evidence>
<keyword evidence="1" id="KW-0472">Membrane</keyword>
<reference evidence="2" key="1">
    <citation type="submission" date="2022-11" db="EMBL/GenBank/DDBJ databases">
        <authorList>
            <person name="Petersen C."/>
        </authorList>
    </citation>
    <scope>NUCLEOTIDE SEQUENCE</scope>
    <source>
        <strain evidence="2">IBT 16849</strain>
    </source>
</reference>
<proteinExistence type="predicted"/>
<keyword evidence="1" id="KW-1133">Transmembrane helix</keyword>
<dbReference type="EMBL" id="JAPQKP010000003">
    <property type="protein sequence ID" value="KAJ5199510.1"/>
    <property type="molecule type" value="Genomic_DNA"/>
</dbReference>
<accession>A0A9W9MEI7</accession>
<dbReference type="Proteomes" id="UP001150879">
    <property type="component" value="Unassembled WGS sequence"/>
</dbReference>
<evidence type="ECO:0000313" key="3">
    <source>
        <dbReference type="Proteomes" id="UP001150879"/>
    </source>
</evidence>
<comment type="caution">
    <text evidence="2">The sequence shown here is derived from an EMBL/GenBank/DDBJ whole genome shotgun (WGS) entry which is preliminary data.</text>
</comment>